<dbReference type="Pfam" id="PF25496">
    <property type="entry name" value="URGCP"/>
    <property type="match status" value="1"/>
</dbReference>
<dbReference type="SUPFAM" id="SSF52540">
    <property type="entry name" value="P-loop containing nucleoside triphosphate hydrolases"/>
    <property type="match status" value="1"/>
</dbReference>
<feature type="domain" description="VLIG-type G" evidence="3">
    <location>
        <begin position="851"/>
        <end position="1102"/>
    </location>
</feature>
<dbReference type="Pfam" id="PF25683">
    <property type="entry name" value="URGCP_GTPase"/>
    <property type="match status" value="1"/>
</dbReference>
<dbReference type="GO" id="GO:0005525">
    <property type="term" value="F:GTP binding"/>
    <property type="evidence" value="ECO:0007669"/>
    <property type="project" value="InterPro"/>
</dbReference>
<sequence>MPPPPVTTENQSLTRVSVNEELELQVEGQVSSEEHASSNPRTCQEHGTEGIVEPVQVRVAKNTAFDENLQTRMSETTSVISPFGLMIHNIAGHITIDKIKHICTLRNMKPGEAEKFKCGLDLLLTLKEESIFDETDLRGLEVLLKTVGLVRAAEEIKKYKQQTGQSGGPLQTRSKEISHLRVKEENAASDGNMQDVEEIKSFDQFLHKLGIDLNKKLSLTDILTIKGFAVTNSYSHDSKTTVIDKFFSLITCYDHRLQFDALPPQNDIKKEPCATQWVDNADHTDRVNKDDNYDDDWVSDDAGEVFPDVLSDQISLRDVVYAIISSVDPFLLQEVLLRLSACQKAIPILMPSQRDKTITFLLWGLRKITKSWFDRSKCVIQTENAVNYPFLTVCALRFSTVSLSKSNILNKLLGPSQSNDEHSYFISREQDPVRPVWSKGVLEATWFLPNDDLKKDQIPQAMCVLNLRGNALEFECQSNFAIRNSFATILFIDSESVRKYKARVDDIMKESNVLLILCSSETAEKQIKPIKKPRPTLTKLYASGLTPLEVSKLIAKTLKQLINDNETFQRSCLNNVFDLCEELGIQVDELLPDCAKGKNAAKEVTEHIMKQFPSLCKSEIFPVQECWKQWVKDSSKYECAVGDIEKLNAERSERVKVVRAQQLSADLSPAICKFYECIFWKETNRQYFLEWLQIFLNDVSLITLKPLFSKLKMIANEKRVVSSKIKHLRSMLESMQSSAPKLEIDKLEKLEKHESDILKEKLEIIAEFDEKSLGLEHFFRELAQLSESYFASEIGNQEKIANVNCEALPSIAAEMLLSGYPIELLDGDGNSVPLKWLKEVFNSVEKIEGGNIRIYVISILGIQSSGKSTLLNAMFGVRFAVSAGRCTRGAFLQLLPVHDPLKEAIGCDFVAIIDTEGLKAPEKAASSTSTSKDNALATFSLCVSDLTLINIGGQAVGEDITNILQIAAHAFIRMAIVNLKSECRIIQQFVADVTAEEENEASMQSITIKLDEAIREAARKEGKSHLYRQFTDAFMLQNVESGSQNVQYIPSLWRAFMAAPNYQYGVSVQLLKSVMLSSVKRGRSSTISDLFMRISDVWNAVRKEDFVFSFQNTKEIFLYETFMALYRSWVIPIRTEIMEKRLAAGVGIENATEDEMFLFQQNSVKDIKVALHKKCQDLHVKIEETLREEKYKDILKHEIYFRSDLRTFENETLSNVITELGYFSEISRSAKKKDPIVKEITTEMYSKVKRIASKFRTEMEMEVQFGAPLSPEGETFIRETFEKHWNKWMEPLKAKYPLRNIETIEKDILVTIKKLIFTETNKTSLKIKEYMKEPLSSYSLSSSNVWNNFHLVEQFESVLSTYDGNANKKLSHLTQTVKKLAENIFIFSEQIQTVLKEISKFVEESGILVGHTNFYLYACSVYVCMAHRIQCKAEVEALLENKEACKCLYNDQVVHRSDIKGCLTKMINSVLEVSFTPKEVSNIRGALFEDQMKAKQDLKQKPDKTDWLGSWFLDDETKVETWVHPFMQKVSHSLQSLAQNSSNCVCTRTGIQEYALMAVDHAANMNSPSIPFKDKAKALLLAIDYGNVKFGEYFEQFLRNAVSKSSYKMKFSKPFEISTLKEKIKLVVRHINRESYQIECRKFLREFDESNVEKYSSLPSSVQVLQLLDSKFMHMLPTMPTKDLNDIHNTVIDAKRNLVTNKKGLAPFNPTLFSKEIAVFIHNEKTEIFTNDVKCAAVVHVGAWVVPICVAQLYKYEKGKNVVELIEKEKVQLEMFFQGLCSEHKDKIVAQIFCKSVLEPAIRRGIFVKVTPLLFQKLSNSHTEFIRKKTFIGRLLEDLCQKDDFQGLLNFLRNFSGFGKTWTLKRIAEVCNKQGDSLLKEISLACLKELITQIKSAVAKTQKDFQRSEGNVFQNWLHSFFTLVLKETTLSFNSAETKKIQDCLSVSKFDVFSEECIDVIEYMMTSILDTLNLPTAGDIEETQSWLRKKVPTLHIELFQSFSGCKMQCPFCGTVCDDPLKEHAKHTAALHYPQGINGRRYIFTNKLETMICTSAVESDNGYVSGRQTRRFKNYETDFPDWYIRGVKESEPTDFWKYMFAMFNKQFAEMHMCKQGDVPDEWNNIGKERALESLKTVYHFS</sequence>
<feature type="region of interest" description="Disordered" evidence="2">
    <location>
        <begin position="26"/>
        <end position="49"/>
    </location>
</feature>
<protein>
    <submittedName>
        <fullName evidence="4">Interferon-induced very large GTPase 1</fullName>
    </submittedName>
</protein>
<dbReference type="InterPro" id="IPR057365">
    <property type="entry name" value="URGCP"/>
</dbReference>
<proteinExistence type="inferred from homology"/>
<accession>A0A9Q1BMW7</accession>
<evidence type="ECO:0000259" key="3">
    <source>
        <dbReference type="PROSITE" id="PS51717"/>
    </source>
</evidence>
<comment type="similarity">
    <text evidence="1">Belongs to the TRAFAC class dynamin-like GTPase superfamily. Very large inducible GTPase (VLIG) family.</text>
</comment>
<gene>
    <name evidence="4" type="ORF">HOLleu_28843</name>
</gene>
<dbReference type="InterPro" id="IPR052986">
    <property type="entry name" value="VLIG_GTPase"/>
</dbReference>
<dbReference type="PANTHER" id="PTHR14819:SF25">
    <property type="entry name" value="CHROMOSOME UNDETERMINED SCAFFOLD_52, WHOLE GENOME SHOTGUN SEQUENCE"/>
    <property type="match status" value="1"/>
</dbReference>
<organism evidence="4 5">
    <name type="scientific">Holothuria leucospilota</name>
    <name type="common">Black long sea cucumber</name>
    <name type="synonym">Mertensiothuria leucospilota</name>
    <dbReference type="NCBI Taxonomy" id="206669"/>
    <lineage>
        <taxon>Eukaryota</taxon>
        <taxon>Metazoa</taxon>
        <taxon>Echinodermata</taxon>
        <taxon>Eleutherozoa</taxon>
        <taxon>Echinozoa</taxon>
        <taxon>Holothuroidea</taxon>
        <taxon>Aspidochirotacea</taxon>
        <taxon>Aspidochirotida</taxon>
        <taxon>Holothuriidae</taxon>
        <taxon>Holothuria</taxon>
    </lineage>
</organism>
<dbReference type="Proteomes" id="UP001152320">
    <property type="component" value="Chromosome 14"/>
</dbReference>
<dbReference type="OrthoDB" id="8432505at2759"/>
<dbReference type="InterPro" id="IPR027417">
    <property type="entry name" value="P-loop_NTPase"/>
</dbReference>
<dbReference type="InterPro" id="IPR030383">
    <property type="entry name" value="G_VLIG_dom"/>
</dbReference>
<evidence type="ECO:0000313" key="4">
    <source>
        <dbReference type="EMBL" id="KAJ8029451.1"/>
    </source>
</evidence>
<dbReference type="Gene3D" id="1.10.533.10">
    <property type="entry name" value="Death Domain, Fas"/>
    <property type="match status" value="1"/>
</dbReference>
<keyword evidence="5" id="KW-1185">Reference proteome</keyword>
<dbReference type="PANTHER" id="PTHR14819">
    <property type="entry name" value="GTP-BINDING"/>
    <property type="match status" value="1"/>
</dbReference>
<evidence type="ECO:0000313" key="5">
    <source>
        <dbReference type="Proteomes" id="UP001152320"/>
    </source>
</evidence>
<dbReference type="PROSITE" id="PS51717">
    <property type="entry name" value="G_VLIG"/>
    <property type="match status" value="1"/>
</dbReference>
<dbReference type="EMBL" id="JAIZAY010000014">
    <property type="protein sequence ID" value="KAJ8029451.1"/>
    <property type="molecule type" value="Genomic_DNA"/>
</dbReference>
<name>A0A9Q1BMW7_HOLLE</name>
<dbReference type="Gene3D" id="3.40.50.300">
    <property type="entry name" value="P-loop containing nucleotide triphosphate hydrolases"/>
    <property type="match status" value="1"/>
</dbReference>
<evidence type="ECO:0000256" key="1">
    <source>
        <dbReference type="ARBA" id="ARBA00006828"/>
    </source>
</evidence>
<comment type="caution">
    <text evidence="4">The sequence shown here is derived from an EMBL/GenBank/DDBJ whole genome shotgun (WGS) entry which is preliminary data.</text>
</comment>
<evidence type="ECO:0000256" key="2">
    <source>
        <dbReference type="SAM" id="MobiDB-lite"/>
    </source>
</evidence>
<dbReference type="InterPro" id="IPR011029">
    <property type="entry name" value="DEATH-like_dom_sf"/>
</dbReference>
<reference evidence="4" key="1">
    <citation type="submission" date="2021-10" db="EMBL/GenBank/DDBJ databases">
        <title>Tropical sea cucumber genome reveals ecological adaptation and Cuvierian tubules defense mechanism.</title>
        <authorList>
            <person name="Chen T."/>
        </authorList>
    </citation>
    <scope>NUCLEOTIDE SEQUENCE</scope>
    <source>
        <strain evidence="4">Nanhai2018</strain>
        <tissue evidence="4">Muscle</tissue>
    </source>
</reference>